<evidence type="ECO:0000313" key="11">
    <source>
        <dbReference type="Proteomes" id="UP001152797"/>
    </source>
</evidence>
<dbReference type="EMBL" id="CAMXCT010000434">
    <property type="protein sequence ID" value="CAI3978739.1"/>
    <property type="molecule type" value="Genomic_DNA"/>
</dbReference>
<evidence type="ECO:0000313" key="10">
    <source>
        <dbReference type="EMBL" id="CAL4766051.1"/>
    </source>
</evidence>
<proteinExistence type="predicted"/>
<evidence type="ECO:0000256" key="2">
    <source>
        <dbReference type="ARBA" id="ARBA00022679"/>
    </source>
</evidence>
<reference evidence="8" key="1">
    <citation type="submission" date="2022-10" db="EMBL/GenBank/DDBJ databases">
        <authorList>
            <person name="Chen Y."/>
            <person name="Dougan E. K."/>
            <person name="Chan C."/>
            <person name="Rhodes N."/>
            <person name="Thang M."/>
        </authorList>
    </citation>
    <scope>NUCLEOTIDE SEQUENCE</scope>
</reference>
<feature type="domain" description="Alpha-type protein kinase" evidence="7">
    <location>
        <begin position="320"/>
        <end position="540"/>
    </location>
</feature>
<keyword evidence="2" id="KW-0808">Transferase</keyword>
<keyword evidence="4 10" id="KW-0418">Kinase</keyword>
<name>A0A9P1FIU8_9DINO</name>
<dbReference type="InterPro" id="IPR051852">
    <property type="entry name" value="Alpha-type_PK"/>
</dbReference>
<dbReference type="InterPro" id="IPR004166">
    <property type="entry name" value="a-kinase_dom"/>
</dbReference>
<keyword evidence="1" id="KW-0723">Serine/threonine-protein kinase</keyword>
<dbReference type="InterPro" id="IPR011009">
    <property type="entry name" value="Kinase-like_dom_sf"/>
</dbReference>
<dbReference type="AlphaFoldDB" id="A0A9P1FIU8"/>
<evidence type="ECO:0000313" key="9">
    <source>
        <dbReference type="EMBL" id="CAL1132114.1"/>
    </source>
</evidence>
<dbReference type="PANTHER" id="PTHR45992">
    <property type="entry name" value="EUKARYOTIC ELONGATION FACTOR 2 KINASE-RELATED"/>
    <property type="match status" value="1"/>
</dbReference>
<dbReference type="PANTHER" id="PTHR45992:SF11">
    <property type="entry name" value="ALPHA-TYPE PROTEIN KINASE DOMAIN-CONTAINING PROTEIN"/>
    <property type="match status" value="1"/>
</dbReference>
<comment type="caution">
    <text evidence="8">The sequence shown here is derived from an EMBL/GenBank/DDBJ whole genome shotgun (WGS) entry which is preliminary data.</text>
</comment>
<evidence type="ECO:0000256" key="6">
    <source>
        <dbReference type="SAM" id="MobiDB-lite"/>
    </source>
</evidence>
<dbReference type="Gene3D" id="3.20.200.10">
    <property type="entry name" value="MHCK/EF2 kinase"/>
    <property type="match status" value="1"/>
</dbReference>
<sequence length="557" mass="61873">MGETFLDPLSIRFSQDTISEHFKDDPEMSIFDTFEKITAGMQKREVPMMHVVRRMDGQLVTLDNRRLAVYKMARRAGGCGNVKLKLVPMEQVKNELRHKSDSKVDGLSVKVRGTDRIIHADGSVTRGPALSDGQLQHRADTGGHWSQEQLAVISQGIVDFEAVVKSVLGASAKLMKAGSFMKGTDIAGESDIDVMVFGCGASPIFEYQWNSIVSGIKQRGYTIDGVNPRCIHVKVERARNCLVTIEFDVVAHHRQGFPPNKEPNNPFRENRVAARAVRNIKLDFKESGEKGFSGNDIEQAVLDVQEKCSPGLGMLIDAAKAELKSGRLRARKRPATAARENDAAEGTTDWTKPIGEGQFRKVFKGAYTVGPRTGQAKVAKIFKDGTEAFEGSFFAHDVALCEKSIEIADAFNKVKKFKHMVQVCKAEVWVQKKTKQRFLSEPFLLNFEIFNSNSGWQAAGEWSNALQSLSHFSYHHSQGDLVLCDLQGAIEDDCVVLTDPVLNSKDKRFGPTDLGQKGIENFFHHHICSKWCDPASSKPRTTNKHFVPQAGTTMMLN</sequence>
<dbReference type="Pfam" id="PF02816">
    <property type="entry name" value="Alpha_kinase"/>
    <property type="match status" value="1"/>
</dbReference>
<accession>A0A9P1FIU8</accession>
<evidence type="ECO:0000256" key="1">
    <source>
        <dbReference type="ARBA" id="ARBA00022527"/>
    </source>
</evidence>
<reference evidence="9" key="2">
    <citation type="submission" date="2024-04" db="EMBL/GenBank/DDBJ databases">
        <authorList>
            <person name="Chen Y."/>
            <person name="Shah S."/>
            <person name="Dougan E. K."/>
            <person name="Thang M."/>
            <person name="Chan C."/>
        </authorList>
    </citation>
    <scope>NUCLEOTIDE SEQUENCE [LARGE SCALE GENOMIC DNA]</scope>
</reference>
<dbReference type="EMBL" id="CAMXCT030000434">
    <property type="protein sequence ID" value="CAL4766051.1"/>
    <property type="molecule type" value="Genomic_DNA"/>
</dbReference>
<keyword evidence="5" id="KW-0067">ATP-binding</keyword>
<gene>
    <name evidence="8" type="ORF">C1SCF055_LOCUS6744</name>
</gene>
<evidence type="ECO:0000256" key="4">
    <source>
        <dbReference type="ARBA" id="ARBA00022777"/>
    </source>
</evidence>
<dbReference type="PROSITE" id="PS50152">
    <property type="entry name" value="25A_SYNTH_3"/>
    <property type="match status" value="1"/>
</dbReference>
<dbReference type="SMART" id="SM00811">
    <property type="entry name" value="Alpha_kinase"/>
    <property type="match status" value="1"/>
</dbReference>
<keyword evidence="11" id="KW-1185">Reference proteome</keyword>
<keyword evidence="3" id="KW-0547">Nucleotide-binding</keyword>
<organism evidence="8">
    <name type="scientific">Cladocopium goreaui</name>
    <dbReference type="NCBI Taxonomy" id="2562237"/>
    <lineage>
        <taxon>Eukaryota</taxon>
        <taxon>Sar</taxon>
        <taxon>Alveolata</taxon>
        <taxon>Dinophyceae</taxon>
        <taxon>Suessiales</taxon>
        <taxon>Symbiodiniaceae</taxon>
        <taxon>Cladocopium</taxon>
    </lineage>
</organism>
<protein>
    <submittedName>
        <fullName evidence="10">Alpha-type protein kinase domain-containing protein</fullName>
    </submittedName>
</protein>
<dbReference type="OrthoDB" id="440161at2759"/>
<evidence type="ECO:0000313" key="8">
    <source>
        <dbReference type="EMBL" id="CAI3978739.1"/>
    </source>
</evidence>
<feature type="region of interest" description="Disordered" evidence="6">
    <location>
        <begin position="330"/>
        <end position="351"/>
    </location>
</feature>
<evidence type="ECO:0000256" key="3">
    <source>
        <dbReference type="ARBA" id="ARBA00022741"/>
    </source>
</evidence>
<evidence type="ECO:0000259" key="7">
    <source>
        <dbReference type="PROSITE" id="PS51158"/>
    </source>
</evidence>
<dbReference type="EMBL" id="CAMXCT020000434">
    <property type="protein sequence ID" value="CAL1132114.1"/>
    <property type="molecule type" value="Genomic_DNA"/>
</dbReference>
<dbReference type="GO" id="GO:0005524">
    <property type="term" value="F:ATP binding"/>
    <property type="evidence" value="ECO:0007669"/>
    <property type="project" value="UniProtKB-KW"/>
</dbReference>
<dbReference type="SUPFAM" id="SSF56112">
    <property type="entry name" value="Protein kinase-like (PK-like)"/>
    <property type="match status" value="1"/>
</dbReference>
<dbReference type="PROSITE" id="PS51158">
    <property type="entry name" value="ALPHA_KINASE"/>
    <property type="match status" value="1"/>
</dbReference>
<dbReference type="GO" id="GO:0004674">
    <property type="term" value="F:protein serine/threonine kinase activity"/>
    <property type="evidence" value="ECO:0007669"/>
    <property type="project" value="UniProtKB-KW"/>
</dbReference>
<dbReference type="Proteomes" id="UP001152797">
    <property type="component" value="Unassembled WGS sequence"/>
</dbReference>
<evidence type="ECO:0000256" key="5">
    <source>
        <dbReference type="ARBA" id="ARBA00022840"/>
    </source>
</evidence>